<dbReference type="GO" id="GO:0005524">
    <property type="term" value="F:ATP binding"/>
    <property type="evidence" value="ECO:0007669"/>
    <property type="project" value="UniProtKB-KW"/>
</dbReference>
<dbReference type="InterPro" id="IPR003660">
    <property type="entry name" value="HAMP_dom"/>
</dbReference>
<organism evidence="13 14">
    <name type="scientific">Thioflexithrix psekupsensis</name>
    <dbReference type="NCBI Taxonomy" id="1570016"/>
    <lineage>
        <taxon>Bacteria</taxon>
        <taxon>Pseudomonadati</taxon>
        <taxon>Pseudomonadota</taxon>
        <taxon>Gammaproteobacteria</taxon>
        <taxon>Thiotrichales</taxon>
        <taxon>Thioflexithrix</taxon>
    </lineage>
</organism>
<dbReference type="PANTHER" id="PTHR43065">
    <property type="entry name" value="SENSOR HISTIDINE KINASE"/>
    <property type="match status" value="1"/>
</dbReference>
<dbReference type="GO" id="GO:0016020">
    <property type="term" value="C:membrane"/>
    <property type="evidence" value="ECO:0007669"/>
    <property type="project" value="UniProtKB-SubCell"/>
</dbReference>
<feature type="domain" description="Histidine kinase" evidence="11">
    <location>
        <begin position="397"/>
        <end position="609"/>
    </location>
</feature>
<dbReference type="InterPro" id="IPR036097">
    <property type="entry name" value="HisK_dim/P_sf"/>
</dbReference>
<proteinExistence type="predicted"/>
<keyword evidence="4" id="KW-0597">Phosphoprotein</keyword>
<evidence type="ECO:0000259" key="11">
    <source>
        <dbReference type="PROSITE" id="PS50109"/>
    </source>
</evidence>
<dbReference type="EC" id="2.7.13.3" evidence="3"/>
<evidence type="ECO:0000256" key="2">
    <source>
        <dbReference type="ARBA" id="ARBA00004370"/>
    </source>
</evidence>
<keyword evidence="10" id="KW-1133">Transmembrane helix</keyword>
<dbReference type="Gene3D" id="3.30.565.10">
    <property type="entry name" value="Histidine kinase-like ATPase, C-terminal domain"/>
    <property type="match status" value="1"/>
</dbReference>
<evidence type="ECO:0000259" key="12">
    <source>
        <dbReference type="PROSITE" id="PS50885"/>
    </source>
</evidence>
<dbReference type="Pfam" id="PF00512">
    <property type="entry name" value="HisKA"/>
    <property type="match status" value="1"/>
</dbReference>
<feature type="transmembrane region" description="Helical" evidence="10">
    <location>
        <begin position="21"/>
        <end position="41"/>
    </location>
</feature>
<keyword evidence="9" id="KW-0902">Two-component regulatory system</keyword>
<dbReference type="InterPro" id="IPR003594">
    <property type="entry name" value="HATPase_dom"/>
</dbReference>
<evidence type="ECO:0000256" key="8">
    <source>
        <dbReference type="ARBA" id="ARBA00022840"/>
    </source>
</evidence>
<keyword evidence="6" id="KW-0547">Nucleotide-binding</keyword>
<dbReference type="PROSITE" id="PS50109">
    <property type="entry name" value="HIS_KIN"/>
    <property type="match status" value="1"/>
</dbReference>
<comment type="catalytic activity">
    <reaction evidence="1">
        <text>ATP + protein L-histidine = ADP + protein N-phospho-L-histidine.</text>
        <dbReference type="EC" id="2.7.13.3"/>
    </reaction>
</comment>
<dbReference type="InterPro" id="IPR036890">
    <property type="entry name" value="HATPase_C_sf"/>
</dbReference>
<reference evidence="13 14" key="1">
    <citation type="submission" date="2016-12" db="EMBL/GenBank/DDBJ databases">
        <title>Thioflexothrix psekupsii D3 genome sequencing and assembly.</title>
        <authorList>
            <person name="Fomenkov A."/>
            <person name="Vincze T."/>
            <person name="Grabovich M."/>
            <person name="Anton B.P."/>
            <person name="Dubinina G."/>
            <person name="Orlova M."/>
            <person name="Belousova E."/>
            <person name="Roberts R.J."/>
        </authorList>
    </citation>
    <scope>NUCLEOTIDE SEQUENCE [LARGE SCALE GENOMIC DNA]</scope>
    <source>
        <strain evidence="13">D3</strain>
    </source>
</reference>
<dbReference type="InterPro" id="IPR004358">
    <property type="entry name" value="Sig_transdc_His_kin-like_C"/>
</dbReference>
<dbReference type="Pfam" id="PF13188">
    <property type="entry name" value="PAS_8"/>
    <property type="match status" value="1"/>
</dbReference>
<dbReference type="InterPro" id="IPR003661">
    <property type="entry name" value="HisK_dim/P_dom"/>
</dbReference>
<dbReference type="EMBL" id="MSLT01000018">
    <property type="protein sequence ID" value="OUD13352.1"/>
    <property type="molecule type" value="Genomic_DNA"/>
</dbReference>
<dbReference type="Gene3D" id="6.10.340.10">
    <property type="match status" value="1"/>
</dbReference>
<evidence type="ECO:0000313" key="14">
    <source>
        <dbReference type="Proteomes" id="UP000194798"/>
    </source>
</evidence>
<dbReference type="InterPro" id="IPR005467">
    <property type="entry name" value="His_kinase_dom"/>
</dbReference>
<sequence>MIRMQRWISTRLNRQLILVQSIALILASLLSLAIFTFYYHAQLTEERAATTVAVNRLLQTALENAMLKQDLEGLRQIVQGLGQQPDVQQVIIANPKDEIRFASNPAQLGQHITWTSTQPYTEFFYHPESAIEVLRSVNPVANRAPCTQCHGQTDQYPINGVLIVDYEAAPIRANALRTAAYLLLLGIIIIVLTLATVWINIQRLVLVPVKRLSHAGEKLTAGDLTVRVKVDSENELGRLAHIFNHTASRLQQQMTQLQAQKSDLQALIDAIPDGIRVIGEDYRLHAVNHAYCEQVGLTPELALSQPCYAVYQRDTPCIPTLTTCPLESLRHRDQPIKKLTHYLLQKPLAVETTAAPLIWSSPGHSQRLIVESIRDLQRAVLYSHEQKLAAMGQVAAGIAHEIHNPLGSVRLAVQNTLRRLEHGQYQPEQISHYLRLVDKEVEHCIEVTHRLLKLTTLGSPQPTLVDIDQTIEEILSLLEYESQKIGVQITFTPCGQRVFAQEHDLRMIVLNLIQNAFHAMPQGGVLRIFGQLQAQHIEVIFQDNGGGIAPEHLGQIFDPFFSYRAGGKKGTGLGLSICKALVDHYQGQLHVTSRLGEGTCFSFTFPLATASQTP</sequence>
<dbReference type="Pfam" id="PF00672">
    <property type="entry name" value="HAMP"/>
    <property type="match status" value="1"/>
</dbReference>
<dbReference type="PRINTS" id="PR00344">
    <property type="entry name" value="BCTRLSENSOR"/>
</dbReference>
<feature type="transmembrane region" description="Helical" evidence="10">
    <location>
        <begin position="179"/>
        <end position="201"/>
    </location>
</feature>
<accession>A0A251X6V8</accession>
<dbReference type="SMART" id="SM00388">
    <property type="entry name" value="HisKA"/>
    <property type="match status" value="1"/>
</dbReference>
<dbReference type="SUPFAM" id="SSF55874">
    <property type="entry name" value="ATPase domain of HSP90 chaperone/DNA topoisomerase II/histidine kinase"/>
    <property type="match status" value="1"/>
</dbReference>
<dbReference type="GO" id="GO:0000155">
    <property type="term" value="F:phosphorelay sensor kinase activity"/>
    <property type="evidence" value="ECO:0007669"/>
    <property type="project" value="InterPro"/>
</dbReference>
<comment type="caution">
    <text evidence="13">The sequence shown here is derived from an EMBL/GenBank/DDBJ whole genome shotgun (WGS) entry which is preliminary data.</text>
</comment>
<dbReference type="PROSITE" id="PS50885">
    <property type="entry name" value="HAMP"/>
    <property type="match status" value="1"/>
</dbReference>
<dbReference type="SMART" id="SM00304">
    <property type="entry name" value="HAMP"/>
    <property type="match status" value="1"/>
</dbReference>
<evidence type="ECO:0000256" key="6">
    <source>
        <dbReference type="ARBA" id="ARBA00022741"/>
    </source>
</evidence>
<comment type="subcellular location">
    <subcellularLocation>
        <location evidence="2">Membrane</location>
    </subcellularLocation>
</comment>
<keyword evidence="5" id="KW-0808">Transferase</keyword>
<dbReference type="InterPro" id="IPR035965">
    <property type="entry name" value="PAS-like_dom_sf"/>
</dbReference>
<keyword evidence="7" id="KW-0418">Kinase</keyword>
<dbReference type="SUPFAM" id="SSF47384">
    <property type="entry name" value="Homodimeric domain of signal transducing histidine kinase"/>
    <property type="match status" value="1"/>
</dbReference>
<name>A0A251X6V8_9GAMM</name>
<dbReference type="CDD" id="cd00082">
    <property type="entry name" value="HisKA"/>
    <property type="match status" value="1"/>
</dbReference>
<dbReference type="CDD" id="cd06225">
    <property type="entry name" value="HAMP"/>
    <property type="match status" value="1"/>
</dbReference>
<evidence type="ECO:0000256" key="5">
    <source>
        <dbReference type="ARBA" id="ARBA00022679"/>
    </source>
</evidence>
<protein>
    <recommendedName>
        <fullName evidence="3">histidine kinase</fullName>
        <ecNumber evidence="3">2.7.13.3</ecNumber>
    </recommendedName>
</protein>
<evidence type="ECO:0000256" key="1">
    <source>
        <dbReference type="ARBA" id="ARBA00000085"/>
    </source>
</evidence>
<evidence type="ECO:0000256" key="3">
    <source>
        <dbReference type="ARBA" id="ARBA00012438"/>
    </source>
</evidence>
<dbReference type="InterPro" id="IPR000014">
    <property type="entry name" value="PAS"/>
</dbReference>
<dbReference type="Pfam" id="PF02518">
    <property type="entry name" value="HATPase_c"/>
    <property type="match status" value="1"/>
</dbReference>
<dbReference type="Proteomes" id="UP000194798">
    <property type="component" value="Unassembled WGS sequence"/>
</dbReference>
<feature type="domain" description="HAMP" evidence="12">
    <location>
        <begin position="203"/>
        <end position="255"/>
    </location>
</feature>
<dbReference type="Gene3D" id="1.10.287.130">
    <property type="match status" value="1"/>
</dbReference>
<evidence type="ECO:0000256" key="9">
    <source>
        <dbReference type="ARBA" id="ARBA00023012"/>
    </source>
</evidence>
<evidence type="ECO:0000313" key="13">
    <source>
        <dbReference type="EMBL" id="OUD13352.1"/>
    </source>
</evidence>
<dbReference type="SUPFAM" id="SSF158472">
    <property type="entry name" value="HAMP domain-like"/>
    <property type="match status" value="1"/>
</dbReference>
<dbReference type="AlphaFoldDB" id="A0A251X6V8"/>
<evidence type="ECO:0000256" key="10">
    <source>
        <dbReference type="SAM" id="Phobius"/>
    </source>
</evidence>
<dbReference type="Gene3D" id="3.30.450.20">
    <property type="entry name" value="PAS domain"/>
    <property type="match status" value="1"/>
</dbReference>
<keyword evidence="10" id="KW-0812">Transmembrane</keyword>
<dbReference type="PANTHER" id="PTHR43065:SF10">
    <property type="entry name" value="PEROXIDE STRESS-ACTIVATED HISTIDINE KINASE MAK3"/>
    <property type="match status" value="1"/>
</dbReference>
<keyword evidence="8" id="KW-0067">ATP-binding</keyword>
<keyword evidence="14" id="KW-1185">Reference proteome</keyword>
<evidence type="ECO:0000256" key="4">
    <source>
        <dbReference type="ARBA" id="ARBA00022553"/>
    </source>
</evidence>
<dbReference type="Gene3D" id="3.30.450.290">
    <property type="match status" value="1"/>
</dbReference>
<gene>
    <name evidence="13" type="ORF">TPSD3_10745</name>
</gene>
<dbReference type="SUPFAM" id="SSF55785">
    <property type="entry name" value="PYP-like sensor domain (PAS domain)"/>
    <property type="match status" value="1"/>
</dbReference>
<dbReference type="SMART" id="SM00387">
    <property type="entry name" value="HATPase_c"/>
    <property type="match status" value="1"/>
</dbReference>
<evidence type="ECO:0000256" key="7">
    <source>
        <dbReference type="ARBA" id="ARBA00022777"/>
    </source>
</evidence>
<dbReference type="CDD" id="cd00075">
    <property type="entry name" value="HATPase"/>
    <property type="match status" value="1"/>
</dbReference>
<keyword evidence="10" id="KW-0472">Membrane</keyword>